<proteinExistence type="predicted"/>
<evidence type="ECO:0000313" key="2">
    <source>
        <dbReference type="Proteomes" id="UP000255423"/>
    </source>
</evidence>
<gene>
    <name evidence="1" type="ORF">SAMN05661053_1935</name>
</gene>
<dbReference type="EMBL" id="UHJL01000002">
    <property type="protein sequence ID" value="SUQ24529.1"/>
    <property type="molecule type" value="Genomic_DNA"/>
</dbReference>
<sequence>MTYQEIESLAKSLSYRDKLHLAQTMLQMARKEEEEQNSSTAKFAAEFPNIVERIRKSKPSKRKSLTSFIKDMFNFRGGITDDEIDSVINQLQKQNVITIDDVGRVTYQ</sequence>
<dbReference type="Proteomes" id="UP000255423">
    <property type="component" value="Unassembled WGS sequence"/>
</dbReference>
<evidence type="ECO:0000313" key="1">
    <source>
        <dbReference type="EMBL" id="SUQ24529.1"/>
    </source>
</evidence>
<accession>A0A380S5N3</accession>
<reference evidence="1 2" key="1">
    <citation type="submission" date="2017-08" db="EMBL/GenBank/DDBJ databases">
        <authorList>
            <person name="de Groot N.N."/>
        </authorList>
    </citation>
    <scope>NUCLEOTIDE SEQUENCE [LARGE SCALE GENOMIC DNA]</scope>
    <source>
        <strain evidence="1 2">HM2</strain>
    </source>
</reference>
<protein>
    <submittedName>
        <fullName evidence="1">Uncharacterized protein</fullName>
    </submittedName>
</protein>
<organism evidence="1 2">
    <name type="scientific">Fibrobacter succinogenes</name>
    <name type="common">Bacteroides succinogenes</name>
    <dbReference type="NCBI Taxonomy" id="833"/>
    <lineage>
        <taxon>Bacteria</taxon>
        <taxon>Pseudomonadati</taxon>
        <taxon>Fibrobacterota</taxon>
        <taxon>Fibrobacteria</taxon>
        <taxon>Fibrobacterales</taxon>
        <taxon>Fibrobacteraceae</taxon>
        <taxon>Fibrobacter</taxon>
    </lineage>
</organism>
<name>A0A380S5N3_FIBSU</name>
<dbReference type="AlphaFoldDB" id="A0A380S5N3"/>
<dbReference type="RefSeq" id="WP_109572992.1">
    <property type="nucleotide sequence ID" value="NZ_UHJL01000002.1"/>
</dbReference>